<dbReference type="SUPFAM" id="SSF51120">
    <property type="entry name" value="beta-Roll"/>
    <property type="match status" value="3"/>
</dbReference>
<name>A0A1N7NA28_9RHOB</name>
<accession>A0A1N7NA28</accession>
<keyword evidence="2" id="KW-0964">Secreted</keyword>
<organism evidence="4 5">
    <name type="scientific">Gemmobacter megaterium</name>
    <dbReference type="NCBI Taxonomy" id="1086013"/>
    <lineage>
        <taxon>Bacteria</taxon>
        <taxon>Pseudomonadati</taxon>
        <taxon>Pseudomonadota</taxon>
        <taxon>Alphaproteobacteria</taxon>
        <taxon>Rhodobacterales</taxon>
        <taxon>Paracoccaceae</taxon>
        <taxon>Gemmobacter</taxon>
    </lineage>
</organism>
<dbReference type="InterPro" id="IPR001343">
    <property type="entry name" value="Hemolysn_Ca-bd"/>
</dbReference>
<dbReference type="OrthoDB" id="7841278at2"/>
<dbReference type="InterPro" id="IPR011049">
    <property type="entry name" value="Serralysin-like_metalloprot_C"/>
</dbReference>
<evidence type="ECO:0000256" key="3">
    <source>
        <dbReference type="SAM" id="MobiDB-lite"/>
    </source>
</evidence>
<dbReference type="InterPro" id="IPR050557">
    <property type="entry name" value="RTX_toxin/Mannuronan_C5-epim"/>
</dbReference>
<dbReference type="STRING" id="1086013.SAMN05421774_103233"/>
<keyword evidence="5" id="KW-1185">Reference proteome</keyword>
<evidence type="ECO:0000256" key="1">
    <source>
        <dbReference type="ARBA" id="ARBA00004613"/>
    </source>
</evidence>
<feature type="region of interest" description="Disordered" evidence="3">
    <location>
        <begin position="344"/>
        <end position="375"/>
    </location>
</feature>
<dbReference type="AlphaFoldDB" id="A0A1N7NA28"/>
<dbReference type="PANTHER" id="PTHR38340">
    <property type="entry name" value="S-LAYER PROTEIN"/>
    <property type="match status" value="1"/>
</dbReference>
<dbReference type="RefSeq" id="WP_076530677.1">
    <property type="nucleotide sequence ID" value="NZ_BMEH01000003.1"/>
</dbReference>
<reference evidence="4 5" key="1">
    <citation type="submission" date="2017-01" db="EMBL/GenBank/DDBJ databases">
        <authorList>
            <person name="Mah S.A."/>
            <person name="Swanson W.J."/>
            <person name="Moy G.W."/>
            <person name="Vacquier V.D."/>
        </authorList>
    </citation>
    <scope>NUCLEOTIDE SEQUENCE [LARGE SCALE GENOMIC DNA]</scope>
    <source>
        <strain evidence="4 5">DSM 26375</strain>
    </source>
</reference>
<dbReference type="PRINTS" id="PR00313">
    <property type="entry name" value="CABNDNGRPT"/>
</dbReference>
<dbReference type="Pfam" id="PF00353">
    <property type="entry name" value="HemolysinCabind"/>
    <property type="match status" value="4"/>
</dbReference>
<dbReference type="Gene3D" id="2.150.10.10">
    <property type="entry name" value="Serralysin-like metalloprotease, C-terminal"/>
    <property type="match status" value="3"/>
</dbReference>
<sequence length="879" mass="90805">MASDCTRNYTSDGRVQVWFRIDYDLSEAPYAETLSNPGSNFSGKNDLYFNATLEVGGRYLTNVYGSVNDPNEPIKAGTGSPDGDWLGSDYFKKSISGYTFSRPDDLGESSSALARYSGYFPVWQSAYVPTHALLELRGADPLNPCDAPYYIPGSSAGLWSASVTGNAAGPMVTALFDILGGAAELAGLRHISDAIGRADALREGLFSITDQGLAMIAGWSDDPADWNPAEQAAAVEALRMTTAYVVRDVIAVQFGLAPGLGQLLGQVAMVGRVTKAGAERPSVLSMTDTVNLDDRGGFVLAGPGVGRITGGSGNDVVITLGPAEGSVGTRASLGAGRDRFLGGGGDDHAIGGSGSDTLEGGQGNDTLNGGKGNDRLNGGAGDDVLIAGPGKDRLNGGNGFDIADYSNAPAAVHVDLAKGKGLAGIAKGDRLNAVEGITGSGHADTLIGDSGHNLLAGGGGDDRLTGAKGRDTLDGGDGADALYGGAGDDVLILRATGDVATGGKGADTFVFVPDGGARATPATLRDFNQAQGDRIDLTGFGDLVWSDGPLRAEPGGRAQATINAQGNVQIDVTGNGRADHILRVQGDRPELADLIIARPPLTPAERLAQLDFPDIADAATLAAETRLTVQGPSGTAQSDFSVFIGSSGDDALQMDPWAMDYLPRVIVAGFDGDDVLAPLAPEQAPPPWELIAAATENGTRAISGAEARRLQALIDTPAKGSTFQLYGGEGADVFVINPGVGSISVMDFNPDEGDRLAFDTAAWAAAHPGLPLDATVLEGVTRRFHMFEDVNIPGPGGASVWAPVNGMTIFSPANFDDTRDVLATHVLFGPVEPIAYTALDGTTAYYTPPQTSLTVYAAHPVARTGAEMDFSSPEHWIFF</sequence>
<dbReference type="PANTHER" id="PTHR38340:SF1">
    <property type="entry name" value="S-LAYER PROTEIN"/>
    <property type="match status" value="1"/>
</dbReference>
<dbReference type="Proteomes" id="UP000186141">
    <property type="component" value="Unassembled WGS sequence"/>
</dbReference>
<proteinExistence type="predicted"/>
<dbReference type="InterPro" id="IPR018511">
    <property type="entry name" value="Hemolysin-typ_Ca-bd_CS"/>
</dbReference>
<dbReference type="PROSITE" id="PS00330">
    <property type="entry name" value="HEMOLYSIN_CALCIUM"/>
    <property type="match status" value="4"/>
</dbReference>
<evidence type="ECO:0000313" key="4">
    <source>
        <dbReference type="EMBL" id="SIS95172.1"/>
    </source>
</evidence>
<comment type="subcellular location">
    <subcellularLocation>
        <location evidence="1">Secreted</location>
    </subcellularLocation>
</comment>
<protein>
    <submittedName>
        <fullName evidence="4">Hemolysin-type calcium-binding repeat-containing protein</fullName>
    </submittedName>
</protein>
<evidence type="ECO:0000256" key="2">
    <source>
        <dbReference type="ARBA" id="ARBA00022525"/>
    </source>
</evidence>
<gene>
    <name evidence="4" type="ORF">SAMN05421774_103233</name>
</gene>
<dbReference type="EMBL" id="FTOT01000003">
    <property type="protein sequence ID" value="SIS95172.1"/>
    <property type="molecule type" value="Genomic_DNA"/>
</dbReference>
<dbReference type="GO" id="GO:0005509">
    <property type="term" value="F:calcium ion binding"/>
    <property type="evidence" value="ECO:0007669"/>
    <property type="project" value="InterPro"/>
</dbReference>
<evidence type="ECO:0000313" key="5">
    <source>
        <dbReference type="Proteomes" id="UP000186141"/>
    </source>
</evidence>
<dbReference type="GO" id="GO:0005615">
    <property type="term" value="C:extracellular space"/>
    <property type="evidence" value="ECO:0007669"/>
    <property type="project" value="InterPro"/>
</dbReference>